<comment type="caution">
    <text evidence="2">The sequence shown here is derived from an EMBL/GenBank/DDBJ whole genome shotgun (WGS) entry which is preliminary data.</text>
</comment>
<evidence type="ECO:0000313" key="3">
    <source>
        <dbReference type="Proteomes" id="UP000249396"/>
    </source>
</evidence>
<organism evidence="2 3">
    <name type="scientific">Candidatus Methylumidiphilus alinenensis</name>
    <dbReference type="NCBI Taxonomy" id="2202197"/>
    <lineage>
        <taxon>Bacteria</taxon>
        <taxon>Pseudomonadati</taxon>
        <taxon>Pseudomonadota</taxon>
        <taxon>Gammaproteobacteria</taxon>
        <taxon>Methylococcales</taxon>
        <taxon>Candidatus Methylumidiphilus</taxon>
    </lineage>
</organism>
<dbReference type="AlphaFoldDB" id="A0A2W4TAZ5"/>
<reference evidence="2 3" key="1">
    <citation type="journal article" date="2018" name="Aquat. Microb. Ecol.">
        <title>Gammaproteobacterial methanotrophs dominate.</title>
        <authorList>
            <person name="Rissanen A.J."/>
            <person name="Saarenheimo J."/>
            <person name="Tiirola M."/>
            <person name="Peura S."/>
            <person name="Aalto S.L."/>
            <person name="Karvinen A."/>
            <person name="Nykanen H."/>
        </authorList>
    </citation>
    <scope>NUCLEOTIDE SEQUENCE [LARGE SCALE GENOMIC DNA]</scope>
    <source>
        <strain evidence="2">AMbin10</strain>
    </source>
</reference>
<accession>A0A2W4TAZ5</accession>
<dbReference type="InterPro" id="IPR044060">
    <property type="entry name" value="Bacterial_rp_domain"/>
</dbReference>
<proteinExistence type="predicted"/>
<name>A0A2W4TAZ5_9GAMM</name>
<sequence>MNGPSGLGINCPSDCKEMFAAGTPITLTATAAAGYKFVKWQGGSCNLANPCSFTMNATTNITAIFEADKTPPVVSLTSPTTGQTRMDAINFAAQASDDVGVTKVEFYANTTLLGTVTSAPYQSRVNWNPQTLPYGTYDFTAKAYDAAGNVGVSAPVKAKVISGQLIRNSSFEPQVTEWTATNGVLTNGPTTMAHTGSGYGSLHLANIAGSTDSVYQPVTLPADAVTANLSYWLRVDSSAPNGTVSYDKLTATVRDTAGNILGTLGTYSSINRTANYTENRFDLSAYKGMTIGLYFQSSKPSSPLMLPVDDDVILSSPLDKSLRFYLDDVTLNVTQ</sequence>
<dbReference type="Pfam" id="PF17957">
    <property type="entry name" value="Big_7"/>
    <property type="match status" value="1"/>
</dbReference>
<gene>
    <name evidence="2" type="ORF">DM484_02905</name>
</gene>
<dbReference type="InterPro" id="IPR013783">
    <property type="entry name" value="Ig-like_fold"/>
</dbReference>
<dbReference type="Gene3D" id="2.60.40.10">
    <property type="entry name" value="Immunoglobulins"/>
    <property type="match status" value="1"/>
</dbReference>
<dbReference type="Gene3D" id="2.60.120.260">
    <property type="entry name" value="Galactose-binding domain-like"/>
    <property type="match status" value="1"/>
</dbReference>
<dbReference type="EMBL" id="QJPH01000154">
    <property type="protein sequence ID" value="PZN84440.1"/>
    <property type="molecule type" value="Genomic_DNA"/>
</dbReference>
<dbReference type="Pfam" id="PF18998">
    <property type="entry name" value="Flg_new_2"/>
    <property type="match status" value="1"/>
</dbReference>
<feature type="domain" description="Bacterial repeat" evidence="1">
    <location>
        <begin position="16"/>
        <end position="68"/>
    </location>
</feature>
<protein>
    <recommendedName>
        <fullName evidence="1">Bacterial repeat domain-containing protein</fullName>
    </recommendedName>
</protein>
<evidence type="ECO:0000313" key="2">
    <source>
        <dbReference type="EMBL" id="PZN84440.1"/>
    </source>
</evidence>
<dbReference type="Proteomes" id="UP000249396">
    <property type="component" value="Unassembled WGS sequence"/>
</dbReference>
<evidence type="ECO:0000259" key="1">
    <source>
        <dbReference type="Pfam" id="PF18998"/>
    </source>
</evidence>